<evidence type="ECO:0000256" key="1">
    <source>
        <dbReference type="SAM" id="MobiDB-lite"/>
    </source>
</evidence>
<organism evidence="2 3">
    <name type="scientific">Panagrellus redivivus</name>
    <name type="common">Microworm</name>
    <dbReference type="NCBI Taxonomy" id="6233"/>
    <lineage>
        <taxon>Eukaryota</taxon>
        <taxon>Metazoa</taxon>
        <taxon>Ecdysozoa</taxon>
        <taxon>Nematoda</taxon>
        <taxon>Chromadorea</taxon>
        <taxon>Rhabditida</taxon>
        <taxon>Tylenchina</taxon>
        <taxon>Panagrolaimomorpha</taxon>
        <taxon>Panagrolaimoidea</taxon>
        <taxon>Panagrolaimidae</taxon>
        <taxon>Panagrellus</taxon>
    </lineage>
</organism>
<dbReference type="AlphaFoldDB" id="A0A7E4W638"/>
<reference evidence="3" key="2">
    <citation type="submission" date="2020-10" db="UniProtKB">
        <authorList>
            <consortium name="WormBaseParasite"/>
        </authorList>
    </citation>
    <scope>IDENTIFICATION</scope>
</reference>
<keyword evidence="2" id="KW-1185">Reference proteome</keyword>
<protein>
    <submittedName>
        <fullName evidence="3">Uncharacterized protein</fullName>
    </submittedName>
</protein>
<reference evidence="2" key="1">
    <citation type="journal article" date="2013" name="Genetics">
        <title>The draft genome and transcriptome of Panagrellus redivivus are shaped by the harsh demands of a free-living lifestyle.</title>
        <authorList>
            <person name="Srinivasan J."/>
            <person name="Dillman A.R."/>
            <person name="Macchietto M.G."/>
            <person name="Heikkinen L."/>
            <person name="Lakso M."/>
            <person name="Fracchia K.M."/>
            <person name="Antoshechkin I."/>
            <person name="Mortazavi A."/>
            <person name="Wong G."/>
            <person name="Sternberg P.W."/>
        </authorList>
    </citation>
    <scope>NUCLEOTIDE SEQUENCE [LARGE SCALE GENOMIC DNA]</scope>
    <source>
        <strain evidence="2">MT8872</strain>
    </source>
</reference>
<feature type="compositionally biased region" description="Basic residues" evidence="1">
    <location>
        <begin position="1"/>
        <end position="17"/>
    </location>
</feature>
<evidence type="ECO:0000313" key="3">
    <source>
        <dbReference type="WBParaSite" id="Pan_g7443.t1"/>
    </source>
</evidence>
<name>A0A7E4W638_PANRE</name>
<sequence>MQTHGIHRLVCRRPHPPRHFDDPSLASENVPPDNSRTLGWTPDMVVLGGTGASSLAISTVASFGSEVGKCHCRKFRLMLL</sequence>
<accession>A0A7E4W638</accession>
<evidence type="ECO:0000313" key="2">
    <source>
        <dbReference type="Proteomes" id="UP000492821"/>
    </source>
</evidence>
<proteinExistence type="predicted"/>
<dbReference type="WBParaSite" id="Pan_g7443.t1">
    <property type="protein sequence ID" value="Pan_g7443.t1"/>
    <property type="gene ID" value="Pan_g7443"/>
</dbReference>
<feature type="region of interest" description="Disordered" evidence="1">
    <location>
        <begin position="1"/>
        <end position="38"/>
    </location>
</feature>
<dbReference type="Proteomes" id="UP000492821">
    <property type="component" value="Unassembled WGS sequence"/>
</dbReference>